<gene>
    <name evidence="1" type="ORF">F3168_15765</name>
</gene>
<evidence type="ECO:0000313" key="2">
    <source>
        <dbReference type="Proteomes" id="UP000481327"/>
    </source>
</evidence>
<comment type="caution">
    <text evidence="1">The sequence shown here is derived from an EMBL/GenBank/DDBJ whole genome shotgun (WGS) entry which is preliminary data.</text>
</comment>
<evidence type="ECO:0000313" key="1">
    <source>
        <dbReference type="EMBL" id="MQT18708.1"/>
    </source>
</evidence>
<sequence length="224" mass="26021">MTSWLAGINKILSANTADLKELARTVGAEPEIFYVGQDLSACDLKDQDLRGMNLTGTNLTWSNLNENTKIDPQFDPRFVFIEEYVNFKITLKMAALLQSYCNNRHYTYKAWAVKNLVDVAVRADHRFSGNYGLFVETNSLYEEILREKRKTTSMRVLIFLNIQRKVFELSISRYGHFDSDIYARLILEGIVRDRLPKLNFDSYGNIDPFQLYPDVYENYQLLLA</sequence>
<dbReference type="AlphaFoldDB" id="A0A7C9L036"/>
<proteinExistence type="predicted"/>
<dbReference type="Proteomes" id="UP000481327">
    <property type="component" value="Unassembled WGS sequence"/>
</dbReference>
<evidence type="ECO:0008006" key="3">
    <source>
        <dbReference type="Google" id="ProtNLM"/>
    </source>
</evidence>
<name>A0A7C9L036_9SPHN</name>
<dbReference type="EMBL" id="WIOL01000010">
    <property type="protein sequence ID" value="MQT18708.1"/>
    <property type="molecule type" value="Genomic_DNA"/>
</dbReference>
<dbReference type="Pfam" id="PF00805">
    <property type="entry name" value="Pentapeptide"/>
    <property type="match status" value="1"/>
</dbReference>
<keyword evidence="2" id="KW-1185">Reference proteome</keyword>
<organism evidence="1 2">
    <name type="scientific">Sandarakinorhabdus fusca</name>
    <dbReference type="NCBI Taxonomy" id="1439888"/>
    <lineage>
        <taxon>Bacteria</taxon>
        <taxon>Pseudomonadati</taxon>
        <taxon>Pseudomonadota</taxon>
        <taxon>Alphaproteobacteria</taxon>
        <taxon>Sphingomonadales</taxon>
        <taxon>Sphingosinicellaceae</taxon>
        <taxon>Sandarakinorhabdus</taxon>
    </lineage>
</organism>
<reference evidence="1 2" key="1">
    <citation type="submission" date="2019-09" db="EMBL/GenBank/DDBJ databases">
        <title>Polymorphobacter sp. isolated from a lake in China.</title>
        <authorList>
            <person name="Liu Z."/>
        </authorList>
    </citation>
    <scope>NUCLEOTIDE SEQUENCE [LARGE SCALE GENOMIC DNA]</scope>
    <source>
        <strain evidence="1 2">D40P</strain>
    </source>
</reference>
<dbReference type="SUPFAM" id="SSF141571">
    <property type="entry name" value="Pentapeptide repeat-like"/>
    <property type="match status" value="1"/>
</dbReference>
<protein>
    <recommendedName>
        <fullName evidence="3">Pentapeptide repeat-containing protein</fullName>
    </recommendedName>
</protein>
<dbReference type="InterPro" id="IPR001646">
    <property type="entry name" value="5peptide_repeat"/>
</dbReference>
<accession>A0A7C9L036</accession>
<dbReference type="RefSeq" id="WP_152579184.1">
    <property type="nucleotide sequence ID" value="NZ_JAATJI010000001.1"/>
</dbReference>